<protein>
    <recommendedName>
        <fullName evidence="3">Guanylate cyclase domain-containing protein</fullName>
    </recommendedName>
</protein>
<gene>
    <name evidence="1" type="ORF">D187_005493</name>
</gene>
<name>S9QSS5_CYSF2</name>
<reference evidence="1" key="1">
    <citation type="submission" date="2013-05" db="EMBL/GenBank/DDBJ databases">
        <title>Genome assembly of Cystobacter fuscus DSM 2262.</title>
        <authorList>
            <person name="Sharma G."/>
            <person name="Khatri I."/>
            <person name="Kaur C."/>
            <person name="Mayilraj S."/>
            <person name="Subramanian S."/>
        </authorList>
    </citation>
    <scope>NUCLEOTIDE SEQUENCE [LARGE SCALE GENOMIC DNA]</scope>
    <source>
        <strain evidence="1">DSM 2262</strain>
    </source>
</reference>
<proteinExistence type="predicted"/>
<sequence>MLREKLPSPEPLPERYKKMVKNDVAENPIDRFDIFVPEVALDFEALGARTADVQPGVTLYGDISGFTKHIANLTTDDEKREALRAFHAARSEMHHVVVADYNGDFIQYQGDRIQGLFYEAKSSGRYASKSIEAAAALQDAFAICREVLPGFAKLGMACGAAAGRVFVTQVGIKGDRELLALGQSVARASQLQDEMGAGLTAINAKLWALLEKDLQERFKAIVGVEDAYMAHLCMDVIEALDAAKVYTGRVRIEGSPSVSARVVSAPTTGVQPTKSWCPVK</sequence>
<evidence type="ECO:0000313" key="2">
    <source>
        <dbReference type="Proteomes" id="UP000011682"/>
    </source>
</evidence>
<keyword evidence="2" id="KW-1185">Reference proteome</keyword>
<dbReference type="InterPro" id="IPR029787">
    <property type="entry name" value="Nucleotide_cyclase"/>
</dbReference>
<dbReference type="eggNOG" id="COG2114">
    <property type="taxonomic scope" value="Bacteria"/>
</dbReference>
<organism evidence="1 2">
    <name type="scientific">Cystobacter fuscus (strain ATCC 25194 / DSM 2262 / NBRC 100088 / M29)</name>
    <dbReference type="NCBI Taxonomy" id="1242864"/>
    <lineage>
        <taxon>Bacteria</taxon>
        <taxon>Pseudomonadati</taxon>
        <taxon>Myxococcota</taxon>
        <taxon>Myxococcia</taxon>
        <taxon>Myxococcales</taxon>
        <taxon>Cystobacterineae</taxon>
        <taxon>Archangiaceae</taxon>
        <taxon>Cystobacter</taxon>
    </lineage>
</organism>
<dbReference type="Gene3D" id="3.30.70.1230">
    <property type="entry name" value="Nucleotide cyclase"/>
    <property type="match status" value="1"/>
</dbReference>
<evidence type="ECO:0008006" key="3">
    <source>
        <dbReference type="Google" id="ProtNLM"/>
    </source>
</evidence>
<dbReference type="SUPFAM" id="SSF55073">
    <property type="entry name" value="Nucleotide cyclase"/>
    <property type="match status" value="1"/>
</dbReference>
<dbReference type="EMBL" id="ANAH02000004">
    <property type="protein sequence ID" value="EPX64359.1"/>
    <property type="molecule type" value="Genomic_DNA"/>
</dbReference>
<dbReference type="Proteomes" id="UP000011682">
    <property type="component" value="Unassembled WGS sequence"/>
</dbReference>
<evidence type="ECO:0000313" key="1">
    <source>
        <dbReference type="EMBL" id="EPX64359.1"/>
    </source>
</evidence>
<comment type="caution">
    <text evidence="1">The sequence shown here is derived from an EMBL/GenBank/DDBJ whole genome shotgun (WGS) entry which is preliminary data.</text>
</comment>
<accession>S9QSS5</accession>
<dbReference type="AlphaFoldDB" id="S9QSS5"/>